<feature type="compositionally biased region" description="Polar residues" evidence="1">
    <location>
        <begin position="347"/>
        <end position="362"/>
    </location>
</feature>
<feature type="compositionally biased region" description="Low complexity" evidence="1">
    <location>
        <begin position="1416"/>
        <end position="1437"/>
    </location>
</feature>
<keyword evidence="3" id="KW-1185">Reference proteome</keyword>
<feature type="compositionally biased region" description="Pro residues" evidence="1">
    <location>
        <begin position="930"/>
        <end position="946"/>
    </location>
</feature>
<feature type="compositionally biased region" description="Polar residues" evidence="1">
    <location>
        <begin position="773"/>
        <end position="785"/>
    </location>
</feature>
<dbReference type="Proteomes" id="UP001303115">
    <property type="component" value="Unassembled WGS sequence"/>
</dbReference>
<feature type="compositionally biased region" description="Polar residues" evidence="1">
    <location>
        <begin position="691"/>
        <end position="729"/>
    </location>
</feature>
<feature type="compositionally biased region" description="Polar residues" evidence="1">
    <location>
        <begin position="611"/>
        <end position="624"/>
    </location>
</feature>
<evidence type="ECO:0000313" key="3">
    <source>
        <dbReference type="Proteomes" id="UP001303115"/>
    </source>
</evidence>
<gene>
    <name evidence="2" type="ORF">C8A01DRAFT_14637</name>
</gene>
<feature type="compositionally biased region" description="Low complexity" evidence="1">
    <location>
        <begin position="1231"/>
        <end position="1243"/>
    </location>
</feature>
<feature type="compositionally biased region" description="Gly residues" evidence="1">
    <location>
        <begin position="1394"/>
        <end position="1413"/>
    </location>
</feature>
<name>A0AAN6PJ40_9PEZI</name>
<feature type="compositionally biased region" description="Pro residues" evidence="1">
    <location>
        <begin position="1263"/>
        <end position="1290"/>
    </location>
</feature>
<feature type="compositionally biased region" description="Polar residues" evidence="1">
    <location>
        <begin position="1167"/>
        <end position="1184"/>
    </location>
</feature>
<evidence type="ECO:0000256" key="1">
    <source>
        <dbReference type="SAM" id="MobiDB-lite"/>
    </source>
</evidence>
<protein>
    <recommendedName>
        <fullName evidence="4">WW domain-containing protein</fullName>
    </recommendedName>
</protein>
<feature type="compositionally biased region" description="Polar residues" evidence="1">
    <location>
        <begin position="1076"/>
        <end position="1089"/>
    </location>
</feature>
<feature type="compositionally biased region" description="Low complexity" evidence="1">
    <location>
        <begin position="896"/>
        <end position="917"/>
    </location>
</feature>
<feature type="compositionally biased region" description="Polar residues" evidence="1">
    <location>
        <begin position="525"/>
        <end position="546"/>
    </location>
</feature>
<proteinExistence type="predicted"/>
<feature type="compositionally biased region" description="Low complexity" evidence="1">
    <location>
        <begin position="947"/>
        <end position="967"/>
    </location>
</feature>
<reference evidence="3" key="1">
    <citation type="journal article" date="2023" name="Mol. Phylogenet. Evol.">
        <title>Genome-scale phylogeny and comparative genomics of the fungal order Sordariales.</title>
        <authorList>
            <person name="Hensen N."/>
            <person name="Bonometti L."/>
            <person name="Westerberg I."/>
            <person name="Brannstrom I.O."/>
            <person name="Guillou S."/>
            <person name="Cros-Aarteil S."/>
            <person name="Calhoun S."/>
            <person name="Haridas S."/>
            <person name="Kuo A."/>
            <person name="Mondo S."/>
            <person name="Pangilinan J."/>
            <person name="Riley R."/>
            <person name="LaButti K."/>
            <person name="Andreopoulos B."/>
            <person name="Lipzen A."/>
            <person name="Chen C."/>
            <person name="Yan M."/>
            <person name="Daum C."/>
            <person name="Ng V."/>
            <person name="Clum A."/>
            <person name="Steindorff A."/>
            <person name="Ohm R.A."/>
            <person name="Martin F."/>
            <person name="Silar P."/>
            <person name="Natvig D.O."/>
            <person name="Lalanne C."/>
            <person name="Gautier V."/>
            <person name="Ament-Velasquez S.L."/>
            <person name="Kruys A."/>
            <person name="Hutchinson M.I."/>
            <person name="Powell A.J."/>
            <person name="Barry K."/>
            <person name="Miller A.N."/>
            <person name="Grigoriev I.V."/>
            <person name="Debuchy R."/>
            <person name="Gladieux P."/>
            <person name="Hiltunen Thoren M."/>
            <person name="Johannesson H."/>
        </authorList>
    </citation>
    <scope>NUCLEOTIDE SEQUENCE [LARGE SCALE GENOMIC DNA]</scope>
    <source>
        <strain evidence="3">CBS 284.82</strain>
    </source>
</reference>
<feature type="compositionally biased region" description="Pro residues" evidence="1">
    <location>
        <begin position="1201"/>
        <end position="1216"/>
    </location>
</feature>
<feature type="compositionally biased region" description="Polar residues" evidence="1">
    <location>
        <begin position="69"/>
        <end position="80"/>
    </location>
</feature>
<evidence type="ECO:0008006" key="4">
    <source>
        <dbReference type="Google" id="ProtNLM"/>
    </source>
</evidence>
<accession>A0AAN6PJ40</accession>
<feature type="compositionally biased region" description="Polar residues" evidence="1">
    <location>
        <begin position="481"/>
        <end position="491"/>
    </location>
</feature>
<feature type="compositionally biased region" description="Polar residues" evidence="1">
    <location>
        <begin position="432"/>
        <end position="444"/>
    </location>
</feature>
<feature type="compositionally biased region" description="Polar residues" evidence="1">
    <location>
        <begin position="1120"/>
        <end position="1146"/>
    </location>
</feature>
<feature type="compositionally biased region" description="Low complexity" evidence="1">
    <location>
        <begin position="146"/>
        <end position="172"/>
    </location>
</feature>
<feature type="region of interest" description="Disordered" evidence="1">
    <location>
        <begin position="518"/>
        <end position="661"/>
    </location>
</feature>
<feature type="compositionally biased region" description="Low complexity" evidence="1">
    <location>
        <begin position="1057"/>
        <end position="1075"/>
    </location>
</feature>
<feature type="compositionally biased region" description="Polar residues" evidence="1">
    <location>
        <begin position="565"/>
        <end position="590"/>
    </location>
</feature>
<feature type="compositionally biased region" description="Polar residues" evidence="1">
    <location>
        <begin position="982"/>
        <end position="995"/>
    </location>
</feature>
<feature type="compositionally biased region" description="Low complexity" evidence="1">
    <location>
        <begin position="1340"/>
        <end position="1354"/>
    </location>
</feature>
<feature type="compositionally biased region" description="Polar residues" evidence="1">
    <location>
        <begin position="173"/>
        <end position="202"/>
    </location>
</feature>
<dbReference type="EMBL" id="MU854353">
    <property type="protein sequence ID" value="KAK4041702.1"/>
    <property type="molecule type" value="Genomic_DNA"/>
</dbReference>
<feature type="compositionally biased region" description="Polar residues" evidence="1">
    <location>
        <begin position="885"/>
        <end position="895"/>
    </location>
</feature>
<organism evidence="2 3">
    <name type="scientific">Parachaetomium inaequale</name>
    <dbReference type="NCBI Taxonomy" id="2588326"/>
    <lineage>
        <taxon>Eukaryota</taxon>
        <taxon>Fungi</taxon>
        <taxon>Dikarya</taxon>
        <taxon>Ascomycota</taxon>
        <taxon>Pezizomycotina</taxon>
        <taxon>Sordariomycetes</taxon>
        <taxon>Sordariomycetidae</taxon>
        <taxon>Sordariales</taxon>
        <taxon>Chaetomiaceae</taxon>
        <taxon>Parachaetomium</taxon>
    </lineage>
</organism>
<sequence>MAALPENWEWDYDGTRWFYRYKPTGLIQYTFPKPGDEFPEFVDDSAVAPDLAPEEKLVSQQQIKRRSTLGESQSKQTTTAARRDRAPSNAVSDPDDGGTPFWLQPDGLMYMGPGAYNDISPLQEEEEERGQDGGQDEGKADEADIPDGAVPAPTGAAATSTTATATPEVTPDGGTTQPTRTQISPVASVETTPLVINSSPAITTPELDSGVVIGTSEPAPVDAVVEPPEIPLLDSRQVPYNPIGFVAELASEFTARCEEEINPAPVEMPSNEIMMDTSEPADYTKAFDFAPVELPSNEARPAPNPVGHAVEQKLLASQTPREQEREQQRRAHQAVQELLNRPYRPVRQNSLPQSSQASNATPDPTPGKYQPYNPAKHAVLGAAAANRYSTIEPPSRQPVGDNKRHSLAGPALAQFHPSNVPPALQPAHVQPLDSSNDGAQTTPPNSRPRPDSISGPSTVNPGGLAHFPSVLQPARGRPVIRTQTPPQSQGASPARTYQAYKPYRDLQRDIEDTVQLLSKTGYGQGTTANPEASNSGRPPVSRTSTLPAHLPALPYMGVRPHLPPSATTEPVTLRNLQSHQTPSGESSTGILSGGEPRIAMPQDYSAPLPPSSSDVPQPLNLSRKSPSPPNSAPTSSAFRPPVPAKPDIIPWETTSAPSSTVVVSATPMVSSVVEMDSHQGLLGSADKTGRNAEQTGATVQPNHPSASSRPHQSSPGPQQDTNQMTTSSGLPRLARRTSPEQAVWSGFNTVESTIQPAPQVAASTQPPAVKPEASNQPVAATSFSVDVTDVPPVLANTRDAPTLSESAPMAHSGTPSGPALAGVQEIIVDRLPEPSTTAAVVQSASQSVSSLPDLAASGDAPSSSYASSDYQPVVQVHHQHPPQPNTALSADQTVEAQASHLPAASPAPPATSQHQPSNPVQGLDGQQAVSPPPPSTTPRPPSPRTPSPVSRASSPPTRASVTQSIPSVTPPVPVTISSPQTLAITDQTPHGQNGIQGPVLGHGTSTMASSSPPTNTMPMASSIAPVYTLPSGHHPLASHPVNVPQPSPPGPERYASTQTATVAPPQAPAVAQNNVGHPQSTGAFSQQQPPHAASVPMPSQPPAQNLNPSQGVPKPASPPSLVQQGTASFSVPRPNQGQTASHQTGPQAPPAGGQSQFPMQHQMPPTALTQGQAAAKPSGSNQAPPNMPLRTFSHPVVSQSGPPPHPGAPGTAPPQLPMMFAPPAIPPGMPPQGFQPGMLPQQQYAFQPNRLQKATQQPQVPLVFPPPLHPNQPVPAPQFAPPGTQMPPPHMMMMRPQQQPHQQQGQQQQHPQQPMQFQQQQQQQQQQSLKWKTDNGASGNQNPQFPAPNRNNPNQQPPVITPPEVLQAIKQQEQRLAQAGPVHVQGQVHAAQNGNGGQSGAHPAGGGLSQGKGGENKAVAAVAGGWGKANASSSSGYDGSGWGDDDDEGGY</sequence>
<feature type="region of interest" description="Disordered" evidence="1">
    <location>
        <begin position="674"/>
        <end position="1451"/>
    </location>
</feature>
<evidence type="ECO:0000313" key="2">
    <source>
        <dbReference type="EMBL" id="KAK4041702.1"/>
    </source>
</evidence>
<feature type="compositionally biased region" description="Low complexity" evidence="1">
    <location>
        <begin position="1291"/>
        <end position="1327"/>
    </location>
</feature>
<feature type="compositionally biased region" description="Polar residues" evidence="1">
    <location>
        <begin position="1244"/>
        <end position="1255"/>
    </location>
</feature>
<feature type="compositionally biased region" description="Polar residues" evidence="1">
    <location>
        <begin position="746"/>
        <end position="766"/>
    </location>
</feature>
<feature type="region of interest" description="Disordered" evidence="1">
    <location>
        <begin position="277"/>
        <end position="499"/>
    </location>
</feature>
<feature type="region of interest" description="Disordered" evidence="1">
    <location>
        <begin position="52"/>
        <end position="214"/>
    </location>
</feature>
<comment type="caution">
    <text evidence="2">The sequence shown here is derived from an EMBL/GenBank/DDBJ whole genome shotgun (WGS) entry which is preliminary data.</text>
</comment>
<feature type="compositionally biased region" description="Polar residues" evidence="1">
    <location>
        <begin position="1003"/>
        <end position="1019"/>
    </location>
</feature>
<feature type="compositionally biased region" description="Low complexity" evidence="1">
    <location>
        <begin position="835"/>
        <end position="876"/>
    </location>
</feature>